<name>A0A518DPW6_9BACT</name>
<dbReference type="Proteomes" id="UP000317648">
    <property type="component" value="Chromosome"/>
</dbReference>
<dbReference type="SUPFAM" id="SSF88946">
    <property type="entry name" value="Sigma2 domain of RNA polymerase sigma factors"/>
    <property type="match status" value="1"/>
</dbReference>
<evidence type="ECO:0000256" key="4">
    <source>
        <dbReference type="ARBA" id="ARBA00023163"/>
    </source>
</evidence>
<dbReference type="InterPro" id="IPR036388">
    <property type="entry name" value="WH-like_DNA-bd_sf"/>
</dbReference>
<dbReference type="NCBIfam" id="TIGR02937">
    <property type="entry name" value="sigma70-ECF"/>
    <property type="match status" value="1"/>
</dbReference>
<evidence type="ECO:0000259" key="6">
    <source>
        <dbReference type="Pfam" id="PF04542"/>
    </source>
</evidence>
<evidence type="ECO:0000259" key="7">
    <source>
        <dbReference type="Pfam" id="PF08281"/>
    </source>
</evidence>
<gene>
    <name evidence="8" type="primary">sigW_3</name>
    <name evidence="8" type="ORF">Pla8534_16640</name>
</gene>
<dbReference type="RefSeq" id="WP_145051332.1">
    <property type="nucleotide sequence ID" value="NZ_CP036433.1"/>
</dbReference>
<dbReference type="AlphaFoldDB" id="A0A518DPW6"/>
<keyword evidence="3" id="KW-0731">Sigma factor</keyword>
<dbReference type="GO" id="GO:0016987">
    <property type="term" value="F:sigma factor activity"/>
    <property type="evidence" value="ECO:0007669"/>
    <property type="project" value="UniProtKB-KW"/>
</dbReference>
<reference evidence="8 9" key="1">
    <citation type="submission" date="2019-02" db="EMBL/GenBank/DDBJ databases">
        <title>Deep-cultivation of Planctomycetes and their phenomic and genomic characterization uncovers novel biology.</title>
        <authorList>
            <person name="Wiegand S."/>
            <person name="Jogler M."/>
            <person name="Boedeker C."/>
            <person name="Pinto D."/>
            <person name="Vollmers J."/>
            <person name="Rivas-Marin E."/>
            <person name="Kohn T."/>
            <person name="Peeters S.H."/>
            <person name="Heuer A."/>
            <person name="Rast P."/>
            <person name="Oberbeckmann S."/>
            <person name="Bunk B."/>
            <person name="Jeske O."/>
            <person name="Meyerdierks A."/>
            <person name="Storesund J.E."/>
            <person name="Kallscheuer N."/>
            <person name="Luecker S."/>
            <person name="Lage O.M."/>
            <person name="Pohl T."/>
            <person name="Merkel B.J."/>
            <person name="Hornburger P."/>
            <person name="Mueller R.-W."/>
            <person name="Bruemmer F."/>
            <person name="Labrenz M."/>
            <person name="Spormann A.M."/>
            <person name="Op den Camp H."/>
            <person name="Overmann J."/>
            <person name="Amann R."/>
            <person name="Jetten M.S.M."/>
            <person name="Mascher T."/>
            <person name="Medema M.H."/>
            <person name="Devos D.P."/>
            <person name="Kaster A.-K."/>
            <person name="Ovreas L."/>
            <person name="Rohde M."/>
            <person name="Galperin M.Y."/>
            <person name="Jogler C."/>
        </authorList>
    </citation>
    <scope>NUCLEOTIDE SEQUENCE [LARGE SCALE GENOMIC DNA]</scope>
    <source>
        <strain evidence="8 9">Pla85_3_4</strain>
    </source>
</reference>
<evidence type="ECO:0000313" key="8">
    <source>
        <dbReference type="EMBL" id="QDU93879.1"/>
    </source>
</evidence>
<dbReference type="InterPro" id="IPR013249">
    <property type="entry name" value="RNA_pol_sigma70_r4_t2"/>
</dbReference>
<dbReference type="GO" id="GO:0006352">
    <property type="term" value="P:DNA-templated transcription initiation"/>
    <property type="evidence" value="ECO:0007669"/>
    <property type="project" value="InterPro"/>
</dbReference>
<dbReference type="InterPro" id="IPR039425">
    <property type="entry name" value="RNA_pol_sigma-70-like"/>
</dbReference>
<dbReference type="PANTHER" id="PTHR43133">
    <property type="entry name" value="RNA POLYMERASE ECF-TYPE SIGMA FACTO"/>
    <property type="match status" value="1"/>
</dbReference>
<dbReference type="EMBL" id="CP036433">
    <property type="protein sequence ID" value="QDU93879.1"/>
    <property type="molecule type" value="Genomic_DNA"/>
</dbReference>
<comment type="similarity">
    <text evidence="1">Belongs to the sigma-70 factor family. ECF subfamily.</text>
</comment>
<dbReference type="InterPro" id="IPR007627">
    <property type="entry name" value="RNA_pol_sigma70_r2"/>
</dbReference>
<evidence type="ECO:0000256" key="1">
    <source>
        <dbReference type="ARBA" id="ARBA00010641"/>
    </source>
</evidence>
<dbReference type="InterPro" id="IPR014284">
    <property type="entry name" value="RNA_pol_sigma-70_dom"/>
</dbReference>
<dbReference type="SUPFAM" id="SSF88659">
    <property type="entry name" value="Sigma3 and sigma4 domains of RNA polymerase sigma factors"/>
    <property type="match status" value="1"/>
</dbReference>
<dbReference type="KEGG" id="lcre:Pla8534_16640"/>
<feature type="compositionally biased region" description="Low complexity" evidence="5">
    <location>
        <begin position="1"/>
        <end position="34"/>
    </location>
</feature>
<organism evidence="8 9">
    <name type="scientific">Lignipirellula cremea</name>
    <dbReference type="NCBI Taxonomy" id="2528010"/>
    <lineage>
        <taxon>Bacteria</taxon>
        <taxon>Pseudomonadati</taxon>
        <taxon>Planctomycetota</taxon>
        <taxon>Planctomycetia</taxon>
        <taxon>Pirellulales</taxon>
        <taxon>Pirellulaceae</taxon>
        <taxon>Lignipirellula</taxon>
    </lineage>
</organism>
<dbReference type="InterPro" id="IPR013325">
    <property type="entry name" value="RNA_pol_sigma_r2"/>
</dbReference>
<dbReference type="Gene3D" id="1.10.10.10">
    <property type="entry name" value="Winged helix-like DNA-binding domain superfamily/Winged helix DNA-binding domain"/>
    <property type="match status" value="1"/>
</dbReference>
<keyword evidence="2" id="KW-0805">Transcription regulation</keyword>
<dbReference type="CDD" id="cd06171">
    <property type="entry name" value="Sigma70_r4"/>
    <property type="match status" value="1"/>
</dbReference>
<feature type="domain" description="RNA polymerase sigma factor 70 region 4 type 2" evidence="7">
    <location>
        <begin position="151"/>
        <end position="198"/>
    </location>
</feature>
<sequence>MTTQDSSRSPGSDSSPRSGKAASSKGKTSSTGPENPAPANPAALDVAQVTAEYFPRIHRAALVLTGNPWDADDLAQETFLVLSGRVVSFEGRSSIYTWLYGVLLNLDRRERRRHGMRRKKLQVLWDDEPTGGRTMPPAETPIEVAEWKTSLWARVAQLPDGQRQTLVLRFSEGLRYEEIAAALECPLGTVKSRIYHGLIGLRSLLEKEGDTLTQLPSMPAEDRNYAV</sequence>
<protein>
    <submittedName>
        <fullName evidence="8">ECF RNA polymerase sigma factor SigW</fullName>
    </submittedName>
</protein>
<dbReference type="Pfam" id="PF04542">
    <property type="entry name" value="Sigma70_r2"/>
    <property type="match status" value="1"/>
</dbReference>
<dbReference type="Pfam" id="PF08281">
    <property type="entry name" value="Sigma70_r4_2"/>
    <property type="match status" value="1"/>
</dbReference>
<evidence type="ECO:0000256" key="5">
    <source>
        <dbReference type="SAM" id="MobiDB-lite"/>
    </source>
</evidence>
<dbReference type="PANTHER" id="PTHR43133:SF25">
    <property type="entry name" value="RNA POLYMERASE SIGMA FACTOR RFAY-RELATED"/>
    <property type="match status" value="1"/>
</dbReference>
<dbReference type="OrthoDB" id="9784272at2"/>
<keyword evidence="9" id="KW-1185">Reference proteome</keyword>
<keyword evidence="4" id="KW-0804">Transcription</keyword>
<evidence type="ECO:0000256" key="3">
    <source>
        <dbReference type="ARBA" id="ARBA00023082"/>
    </source>
</evidence>
<feature type="domain" description="RNA polymerase sigma-70 region 2" evidence="6">
    <location>
        <begin position="52"/>
        <end position="114"/>
    </location>
</feature>
<dbReference type="GO" id="GO:0003677">
    <property type="term" value="F:DNA binding"/>
    <property type="evidence" value="ECO:0007669"/>
    <property type="project" value="InterPro"/>
</dbReference>
<feature type="region of interest" description="Disordered" evidence="5">
    <location>
        <begin position="1"/>
        <end position="41"/>
    </location>
</feature>
<evidence type="ECO:0000256" key="2">
    <source>
        <dbReference type="ARBA" id="ARBA00023015"/>
    </source>
</evidence>
<accession>A0A518DPW6</accession>
<dbReference type="Gene3D" id="1.10.1740.10">
    <property type="match status" value="1"/>
</dbReference>
<proteinExistence type="inferred from homology"/>
<dbReference type="InterPro" id="IPR013324">
    <property type="entry name" value="RNA_pol_sigma_r3/r4-like"/>
</dbReference>
<evidence type="ECO:0000313" key="9">
    <source>
        <dbReference type="Proteomes" id="UP000317648"/>
    </source>
</evidence>